<evidence type="ECO:0000313" key="3">
    <source>
        <dbReference type="EMBL" id="EGN91378.1"/>
    </source>
</evidence>
<feature type="domain" description="Fungal-type protein kinase" evidence="2">
    <location>
        <begin position="8"/>
        <end position="156"/>
    </location>
</feature>
<organism evidence="4">
    <name type="scientific">Serpula lacrymans var. lacrymans (strain S7.3)</name>
    <name type="common">Dry rot fungus</name>
    <dbReference type="NCBI Taxonomy" id="936435"/>
    <lineage>
        <taxon>Eukaryota</taxon>
        <taxon>Fungi</taxon>
        <taxon>Dikarya</taxon>
        <taxon>Basidiomycota</taxon>
        <taxon>Agaricomycotina</taxon>
        <taxon>Agaricomycetes</taxon>
        <taxon>Agaricomycetidae</taxon>
        <taxon>Boletales</taxon>
        <taxon>Coniophorineae</taxon>
        <taxon>Serpulaceae</taxon>
        <taxon>Serpula</taxon>
    </lineage>
</organism>
<evidence type="ECO:0000256" key="1">
    <source>
        <dbReference type="SAM" id="MobiDB-lite"/>
    </source>
</evidence>
<accession>F8QJZ2</accession>
<dbReference type="Proteomes" id="UP000008063">
    <property type="component" value="Unassembled WGS sequence"/>
</dbReference>
<evidence type="ECO:0000313" key="4">
    <source>
        <dbReference type="Proteomes" id="UP000008063"/>
    </source>
</evidence>
<dbReference type="InParanoid" id="F8QJZ2"/>
<dbReference type="HOGENOM" id="CLU_981981_0_0_1"/>
<protein>
    <recommendedName>
        <fullName evidence="2">Fungal-type protein kinase domain-containing protein</fullName>
    </recommendedName>
</protein>
<name>F8QJZ2_SERL3</name>
<dbReference type="AlphaFoldDB" id="F8QJZ2"/>
<evidence type="ECO:0000259" key="2">
    <source>
        <dbReference type="Pfam" id="PF17667"/>
    </source>
</evidence>
<dbReference type="Pfam" id="PF17667">
    <property type="entry name" value="Pkinase_fungal"/>
    <property type="match status" value="1"/>
</dbReference>
<gene>
    <name evidence="3" type="ORF">SERLA73DRAFT_157568</name>
</gene>
<feature type="non-terminal residue" evidence="3">
    <location>
        <position position="1"/>
    </location>
</feature>
<keyword evidence="4" id="KW-1185">Reference proteome</keyword>
<proteinExistence type="predicted"/>
<feature type="compositionally biased region" description="Pro residues" evidence="1">
    <location>
        <begin position="257"/>
        <end position="272"/>
    </location>
</feature>
<reference evidence="4" key="1">
    <citation type="journal article" date="2011" name="Science">
        <title>The plant cell wall-decomposing machinery underlies the functional diversity of forest fungi.</title>
        <authorList>
            <person name="Eastwood D.C."/>
            <person name="Floudas D."/>
            <person name="Binder M."/>
            <person name="Majcherczyk A."/>
            <person name="Schneider P."/>
            <person name="Aerts A."/>
            <person name="Asiegbu F.O."/>
            <person name="Baker S.E."/>
            <person name="Barry K."/>
            <person name="Bendiksby M."/>
            <person name="Blumentritt M."/>
            <person name="Coutinho P.M."/>
            <person name="Cullen D."/>
            <person name="de Vries R.P."/>
            <person name="Gathman A."/>
            <person name="Goodell B."/>
            <person name="Henrissat B."/>
            <person name="Ihrmark K."/>
            <person name="Kauserud H."/>
            <person name="Kohler A."/>
            <person name="LaButti K."/>
            <person name="Lapidus A."/>
            <person name="Lavin J.L."/>
            <person name="Lee Y.-H."/>
            <person name="Lindquist E."/>
            <person name="Lilly W."/>
            <person name="Lucas S."/>
            <person name="Morin E."/>
            <person name="Murat C."/>
            <person name="Oguiza J.A."/>
            <person name="Park J."/>
            <person name="Pisabarro A.G."/>
            <person name="Riley R."/>
            <person name="Rosling A."/>
            <person name="Salamov A."/>
            <person name="Schmidt O."/>
            <person name="Schmutz J."/>
            <person name="Skrede I."/>
            <person name="Stenlid J."/>
            <person name="Wiebenga A."/>
            <person name="Xie X."/>
            <person name="Kuees U."/>
            <person name="Hibbett D.S."/>
            <person name="Hoffmeister D."/>
            <person name="Hoegberg N."/>
            <person name="Martin F."/>
            <person name="Grigoriev I.V."/>
            <person name="Watkinson S.C."/>
        </authorList>
    </citation>
    <scope>NUCLEOTIDE SEQUENCE [LARGE SCALE GENOMIC DNA]</scope>
    <source>
        <strain evidence="4">strain S7.3</strain>
    </source>
</reference>
<dbReference type="InterPro" id="IPR040976">
    <property type="entry name" value="Pkinase_fungal"/>
</dbReference>
<feature type="region of interest" description="Disordered" evidence="1">
    <location>
        <begin position="180"/>
        <end position="284"/>
    </location>
</feature>
<feature type="compositionally biased region" description="Basic and acidic residues" evidence="1">
    <location>
        <begin position="237"/>
        <end position="251"/>
    </location>
</feature>
<sequence>SLNGVADESELDGRVSWQDLAIACEVKGDWNVLLKQAGTYARCTFVAHENRYFVLVIGFNHKTSEVQFYFYQRYGVICSSALSLKTEDGFAAFVKGIVGILSWENDSKAGINLSRNNHYFLIPNWGLYEVVDLLCRRQSIWGRVTHVYHLRKVDDAKKILDDRLSNVIDLTIDISTAQYPTSTSRPRTEGIVPSSNRTSTVSSIGKRSREHAVETGSSKRHKSGSAHPASKQNQGSEKLEWQEIDRNDESHLFPTYQPSPIPELDLCPPPPSHDPERFMAFGRP</sequence>
<feature type="compositionally biased region" description="Polar residues" evidence="1">
    <location>
        <begin position="193"/>
        <end position="205"/>
    </location>
</feature>
<dbReference type="EMBL" id="GL945830">
    <property type="protein sequence ID" value="EGN91378.1"/>
    <property type="molecule type" value="Genomic_DNA"/>
</dbReference>